<reference evidence="1 2" key="1">
    <citation type="submission" date="2019-07" db="EMBL/GenBank/DDBJ databases">
        <title>Whole genome shotgun sequence of Adhaeribacter aerolatus NBRC 106133.</title>
        <authorList>
            <person name="Hosoyama A."/>
            <person name="Uohara A."/>
            <person name="Ohji S."/>
            <person name="Ichikawa N."/>
        </authorList>
    </citation>
    <scope>NUCLEOTIDE SEQUENCE [LARGE SCALE GENOMIC DNA]</scope>
    <source>
        <strain evidence="1 2">NBRC 106133</strain>
    </source>
</reference>
<sequence>MYVVLSALFLWLLDITNVSKKFALGLAGFGIILYSSVQVYHVQKSLISGLIEEEQRKEAFLWLKQYKPDNIIVLDPMYKLYLNHYFKIANLNCGIYSVKIAELEYDYIVLPKSNRSQVKEQNLVLGEEMYQNDFVKIYSLIGY</sequence>
<evidence type="ECO:0000313" key="1">
    <source>
        <dbReference type="EMBL" id="GEO07006.1"/>
    </source>
</evidence>
<gene>
    <name evidence="1" type="ORF">AAE02nite_46700</name>
</gene>
<keyword evidence="2" id="KW-1185">Reference proteome</keyword>
<accession>A0A512B4W6</accession>
<dbReference type="AlphaFoldDB" id="A0A512B4W6"/>
<proteinExistence type="predicted"/>
<organism evidence="1 2">
    <name type="scientific">Adhaeribacter aerolatus</name>
    <dbReference type="NCBI Taxonomy" id="670289"/>
    <lineage>
        <taxon>Bacteria</taxon>
        <taxon>Pseudomonadati</taxon>
        <taxon>Bacteroidota</taxon>
        <taxon>Cytophagia</taxon>
        <taxon>Cytophagales</taxon>
        <taxon>Hymenobacteraceae</taxon>
        <taxon>Adhaeribacter</taxon>
    </lineage>
</organism>
<comment type="caution">
    <text evidence="1">The sequence shown here is derived from an EMBL/GenBank/DDBJ whole genome shotgun (WGS) entry which is preliminary data.</text>
</comment>
<protein>
    <submittedName>
        <fullName evidence="1">Uncharacterized protein</fullName>
    </submittedName>
</protein>
<dbReference type="Proteomes" id="UP000321532">
    <property type="component" value="Unassembled WGS sequence"/>
</dbReference>
<evidence type="ECO:0000313" key="2">
    <source>
        <dbReference type="Proteomes" id="UP000321532"/>
    </source>
</evidence>
<name>A0A512B4W6_9BACT</name>
<dbReference type="EMBL" id="BJYS01000048">
    <property type="protein sequence ID" value="GEO07006.1"/>
    <property type="molecule type" value="Genomic_DNA"/>
</dbReference>